<dbReference type="Gene3D" id="3.30.360.10">
    <property type="entry name" value="Dihydrodipicolinate Reductase, domain 2"/>
    <property type="match status" value="1"/>
</dbReference>
<reference evidence="3 4" key="1">
    <citation type="journal article" date="2018" name="Mol. Biol. Evol.">
        <title>Broad Genomic Sampling Reveals a Smut Pathogenic Ancestry of the Fungal Clade Ustilaginomycotina.</title>
        <authorList>
            <person name="Kijpornyongpan T."/>
            <person name="Mondo S.J."/>
            <person name="Barry K."/>
            <person name="Sandor L."/>
            <person name="Lee J."/>
            <person name="Lipzen A."/>
            <person name="Pangilinan J."/>
            <person name="LaButti K."/>
            <person name="Hainaut M."/>
            <person name="Henrissat B."/>
            <person name="Grigoriev I.V."/>
            <person name="Spatafora J.W."/>
            <person name="Aime M.C."/>
        </authorList>
    </citation>
    <scope>NUCLEOTIDE SEQUENCE [LARGE SCALE GENOMIC DNA]</scope>
    <source>
        <strain evidence="3 4">MCA 3645</strain>
    </source>
</reference>
<dbReference type="InterPro" id="IPR000683">
    <property type="entry name" value="Gfo/Idh/MocA-like_OxRdtase_N"/>
</dbReference>
<gene>
    <name evidence="3" type="ORF">BCV70DRAFT_203181</name>
</gene>
<evidence type="ECO:0000259" key="1">
    <source>
        <dbReference type="Pfam" id="PF01408"/>
    </source>
</evidence>
<accession>A0A317XG08</accession>
<feature type="domain" description="Gfo/Idh/MocA-like oxidoreductase N-terminal" evidence="1">
    <location>
        <begin position="12"/>
        <end position="133"/>
    </location>
</feature>
<dbReference type="GO" id="GO:0000166">
    <property type="term" value="F:nucleotide binding"/>
    <property type="evidence" value="ECO:0007669"/>
    <property type="project" value="InterPro"/>
</dbReference>
<organism evidence="3 4">
    <name type="scientific">Testicularia cyperi</name>
    <dbReference type="NCBI Taxonomy" id="1882483"/>
    <lineage>
        <taxon>Eukaryota</taxon>
        <taxon>Fungi</taxon>
        <taxon>Dikarya</taxon>
        <taxon>Basidiomycota</taxon>
        <taxon>Ustilaginomycotina</taxon>
        <taxon>Ustilaginomycetes</taxon>
        <taxon>Ustilaginales</taxon>
        <taxon>Anthracoideaceae</taxon>
        <taxon>Testicularia</taxon>
    </lineage>
</organism>
<dbReference type="InterPro" id="IPR004104">
    <property type="entry name" value="Gfo/Idh/MocA-like_OxRdtase_C"/>
</dbReference>
<evidence type="ECO:0000313" key="4">
    <source>
        <dbReference type="Proteomes" id="UP000246740"/>
    </source>
</evidence>
<feature type="domain" description="Gfo/Idh/MocA-like oxidoreductase C-terminal" evidence="2">
    <location>
        <begin position="145"/>
        <end position="419"/>
    </location>
</feature>
<evidence type="ECO:0000313" key="3">
    <source>
        <dbReference type="EMBL" id="PWY97101.1"/>
    </source>
</evidence>
<dbReference type="STRING" id="1882483.A0A317XG08"/>
<proteinExistence type="predicted"/>
<dbReference type="AlphaFoldDB" id="A0A317XG08"/>
<sequence>MSIGESSRPVTLAIIGAGQRGSAYAAYAERYPDLCRVVAVADPWKFRRDKMSKVHNVPAEHQYDGWQSFAKADKMCDAVAICTMDDTHAEVVGAFAPLGYHILCEKPMANTIKDCVTMVKGVSDKDLVFGIGHVLRYSPYNQAVKKVLDSGVLGEIINIQHIEPVGWQHFAHSYVRGNWKNEATSSFSLMAKCCHDLDILSFYMGSDRPSKVSSFGSLSHFKPSKKPKEAGDAQRCTDCAYERQCPYSAKKIYVEPIGSENDPERWAQHITDIVDIENVTKAIQEGPYGLCVYNGQNDVCDNQVVNIEFESGATASLTMIAFSETVCNRSTRIHGTRGELQGDMTSFTVFDFSTQEKKTYTPTNEGGGHGGGDLGLARAFVKAVAENDATHLGVTPQDVLRSHLMVYASETSRREGRVIDYNEFAQAQTKLYG</sequence>
<dbReference type="Pfam" id="PF01408">
    <property type="entry name" value="GFO_IDH_MocA"/>
    <property type="match status" value="1"/>
</dbReference>
<dbReference type="SUPFAM" id="SSF51735">
    <property type="entry name" value="NAD(P)-binding Rossmann-fold domains"/>
    <property type="match status" value="1"/>
</dbReference>
<dbReference type="InParanoid" id="A0A317XG08"/>
<dbReference type="InterPro" id="IPR051450">
    <property type="entry name" value="Gfo/Idh/MocA_Oxidoreductases"/>
</dbReference>
<dbReference type="EMBL" id="KZ819221">
    <property type="protein sequence ID" value="PWY97101.1"/>
    <property type="molecule type" value="Genomic_DNA"/>
</dbReference>
<protein>
    <submittedName>
        <fullName evidence="3">NAD(P)-binding protein</fullName>
    </submittedName>
</protein>
<dbReference type="Pfam" id="PF02894">
    <property type="entry name" value="GFO_IDH_MocA_C"/>
    <property type="match status" value="1"/>
</dbReference>
<dbReference type="InterPro" id="IPR036291">
    <property type="entry name" value="NAD(P)-bd_dom_sf"/>
</dbReference>
<dbReference type="OrthoDB" id="64915at2759"/>
<dbReference type="PANTHER" id="PTHR43377">
    <property type="entry name" value="BILIVERDIN REDUCTASE A"/>
    <property type="match status" value="1"/>
</dbReference>
<dbReference type="Proteomes" id="UP000246740">
    <property type="component" value="Unassembled WGS sequence"/>
</dbReference>
<name>A0A317XG08_9BASI</name>
<evidence type="ECO:0000259" key="2">
    <source>
        <dbReference type="Pfam" id="PF02894"/>
    </source>
</evidence>
<dbReference type="SUPFAM" id="SSF55347">
    <property type="entry name" value="Glyceraldehyde-3-phosphate dehydrogenase-like, C-terminal domain"/>
    <property type="match status" value="1"/>
</dbReference>
<keyword evidence="4" id="KW-1185">Reference proteome</keyword>
<dbReference type="Gene3D" id="3.40.50.720">
    <property type="entry name" value="NAD(P)-binding Rossmann-like Domain"/>
    <property type="match status" value="1"/>
</dbReference>
<dbReference type="PANTHER" id="PTHR43377:SF12">
    <property type="entry name" value="BINDING ROSSMANN FOLD OXIDOREDUCTASE, PUTATIVE (AFU_ORTHOLOGUE AFUA_3G11840)-RELATED"/>
    <property type="match status" value="1"/>
</dbReference>